<dbReference type="GeneID" id="106178718"/>
<dbReference type="AlphaFoldDB" id="A0A1S3K4X9"/>
<evidence type="ECO:0000313" key="3">
    <source>
        <dbReference type="Proteomes" id="UP000085678"/>
    </source>
</evidence>
<evidence type="ECO:0000256" key="2">
    <source>
        <dbReference type="SAM" id="SignalP"/>
    </source>
</evidence>
<dbReference type="SUPFAM" id="SSF90188">
    <property type="entry name" value="Somatomedin B domain"/>
    <property type="match status" value="1"/>
</dbReference>
<evidence type="ECO:0000313" key="4">
    <source>
        <dbReference type="RefSeq" id="XP_013417469.1"/>
    </source>
</evidence>
<sequence>MNVYLALCVLLTAVMLFHSQKKGHAQKFTQKAPDVVNVTPEGITTESVYLEEGMTGKNTTNAPNPQSGMHVETTQESPNAESAKEKGTMQKPQNQEGALDEEESFPNEIEQTVEPHRWLCLKKTYRSFSIKIYCSCDSLCVLYGDCCYGMPENTKVCAASTKIKKQKSSSHSKTILASNLTVAEINSTILSHNKTSSWEWHEKPGDPVAISLALKSSCRNRPQLQKQLPKKQLPHVDRNGPRFLMVDQCPSSWLDEKTRLKCTDTPNASLSEDVLLQQPVTDPDSMITFRNKYCAACNGIENGLEPWGLVVSCRRTLIHDFVNCSSSACVLRKLEKEKCNGIFEANLEWNLRMCFREIENDAFGPCKFRLINGSVYRLPLPLPLHSALRDACLAYNNPVIVDGSEGIEKNYHCMVCYYGVQFCDDIYKPPDDFRAIEDLSFRALLYVGDLNRNQDDDVMTMVRKNTWKEQLRSSEFNV</sequence>
<reference evidence="4" key="1">
    <citation type="submission" date="2025-08" db="UniProtKB">
        <authorList>
            <consortium name="RefSeq"/>
        </authorList>
    </citation>
    <scope>IDENTIFICATION</scope>
    <source>
        <tissue evidence="4">Gonads</tissue>
    </source>
</reference>
<name>A0A1S3K4X9_LINAN</name>
<dbReference type="InterPro" id="IPR053231">
    <property type="entry name" value="GPCR_LN-TM7"/>
</dbReference>
<dbReference type="Proteomes" id="UP000085678">
    <property type="component" value="Unplaced"/>
</dbReference>
<gene>
    <name evidence="4" type="primary">LOC106178718</name>
</gene>
<dbReference type="InParanoid" id="A0A1S3K4X9"/>
<feature type="signal peptide" evidence="2">
    <location>
        <begin position="1"/>
        <end position="25"/>
    </location>
</feature>
<feature type="region of interest" description="Disordered" evidence="1">
    <location>
        <begin position="53"/>
        <end position="104"/>
    </location>
</feature>
<dbReference type="OrthoDB" id="6134459at2759"/>
<feature type="compositionally biased region" description="Polar residues" evidence="1">
    <location>
        <begin position="56"/>
        <end position="80"/>
    </location>
</feature>
<dbReference type="PANTHER" id="PTHR45902:SF1">
    <property type="entry name" value="LATROPHILIN RECEPTOR-LIKE PROTEIN A"/>
    <property type="match status" value="1"/>
</dbReference>
<proteinExistence type="predicted"/>
<dbReference type="KEGG" id="lak:106178718"/>
<keyword evidence="3" id="KW-1185">Reference proteome</keyword>
<feature type="chain" id="PRO_5010208224" evidence="2">
    <location>
        <begin position="26"/>
        <end position="478"/>
    </location>
</feature>
<evidence type="ECO:0000256" key="1">
    <source>
        <dbReference type="SAM" id="MobiDB-lite"/>
    </source>
</evidence>
<protein>
    <submittedName>
        <fullName evidence="4">Uncharacterized protein LOC106178718</fullName>
    </submittedName>
</protein>
<keyword evidence="2" id="KW-0732">Signal</keyword>
<dbReference type="RefSeq" id="XP_013417469.1">
    <property type="nucleotide sequence ID" value="XM_013562015.2"/>
</dbReference>
<accession>A0A1S3K4X9</accession>
<organism evidence="3 4">
    <name type="scientific">Lingula anatina</name>
    <name type="common">Brachiopod</name>
    <name type="synonym">Lingula unguis</name>
    <dbReference type="NCBI Taxonomy" id="7574"/>
    <lineage>
        <taxon>Eukaryota</taxon>
        <taxon>Metazoa</taxon>
        <taxon>Spiralia</taxon>
        <taxon>Lophotrochozoa</taxon>
        <taxon>Brachiopoda</taxon>
        <taxon>Linguliformea</taxon>
        <taxon>Lingulata</taxon>
        <taxon>Lingulida</taxon>
        <taxon>Linguloidea</taxon>
        <taxon>Lingulidae</taxon>
        <taxon>Lingula</taxon>
    </lineage>
</organism>
<dbReference type="PANTHER" id="PTHR45902">
    <property type="entry name" value="LATROPHILIN RECEPTOR-LIKE PROTEIN A"/>
    <property type="match status" value="1"/>
</dbReference>
<dbReference type="InterPro" id="IPR036024">
    <property type="entry name" value="Somatomedin_B-like_dom_sf"/>
</dbReference>